<comment type="cofactor">
    <cofactor evidence="1">
        <name>Mg(2+)</name>
        <dbReference type="ChEBI" id="CHEBI:18420"/>
    </cofactor>
</comment>
<evidence type="ECO:0000256" key="4">
    <source>
        <dbReference type="SAM" id="Phobius"/>
    </source>
</evidence>
<dbReference type="GeneID" id="89667431"/>
<protein>
    <recommendedName>
        <fullName evidence="2">diguanylate cyclase</fullName>
        <ecNumber evidence="2">2.7.7.65</ecNumber>
    </recommendedName>
</protein>
<dbReference type="AlphaFoldDB" id="A0A7T8APM9"/>
<dbReference type="InterPro" id="IPR029787">
    <property type="entry name" value="Nucleotide_cyclase"/>
</dbReference>
<keyword evidence="4" id="KW-1133">Transmembrane helix</keyword>
<dbReference type="InterPro" id="IPR043128">
    <property type="entry name" value="Rev_trsase/Diguanyl_cyclase"/>
</dbReference>
<feature type="transmembrane region" description="Helical" evidence="4">
    <location>
        <begin position="36"/>
        <end position="55"/>
    </location>
</feature>
<dbReference type="Gene3D" id="3.30.70.270">
    <property type="match status" value="1"/>
</dbReference>
<keyword evidence="4" id="KW-0472">Membrane</keyword>
<organism evidence="6 7">
    <name type="scientific">Acinetobacter variabilis</name>
    <dbReference type="NCBI Taxonomy" id="70346"/>
    <lineage>
        <taxon>Bacteria</taxon>
        <taxon>Pseudomonadati</taxon>
        <taxon>Pseudomonadota</taxon>
        <taxon>Gammaproteobacteria</taxon>
        <taxon>Moraxellales</taxon>
        <taxon>Moraxellaceae</taxon>
        <taxon>Acinetobacter</taxon>
    </lineage>
</organism>
<dbReference type="EMBL" id="CP060811">
    <property type="protein sequence ID" value="QQN88211.1"/>
    <property type="molecule type" value="Genomic_DNA"/>
</dbReference>
<evidence type="ECO:0000259" key="5">
    <source>
        <dbReference type="PROSITE" id="PS50887"/>
    </source>
</evidence>
<name>A0A7T8APM9_9GAMM</name>
<dbReference type="SMART" id="SM00267">
    <property type="entry name" value="GGDEF"/>
    <property type="match status" value="1"/>
</dbReference>
<dbReference type="GO" id="GO:0052621">
    <property type="term" value="F:diguanylate cyclase activity"/>
    <property type="evidence" value="ECO:0007669"/>
    <property type="project" value="UniProtKB-EC"/>
</dbReference>
<dbReference type="Pfam" id="PF00990">
    <property type="entry name" value="GGDEF"/>
    <property type="match status" value="1"/>
</dbReference>
<feature type="transmembrane region" description="Helical" evidence="4">
    <location>
        <begin position="105"/>
        <end position="124"/>
    </location>
</feature>
<feature type="transmembrane region" description="Helical" evidence="4">
    <location>
        <begin position="151"/>
        <end position="170"/>
    </location>
</feature>
<evidence type="ECO:0000256" key="3">
    <source>
        <dbReference type="ARBA" id="ARBA00034247"/>
    </source>
</evidence>
<comment type="catalytic activity">
    <reaction evidence="3">
        <text>2 GTP = 3',3'-c-di-GMP + 2 diphosphate</text>
        <dbReference type="Rhea" id="RHEA:24898"/>
        <dbReference type="ChEBI" id="CHEBI:33019"/>
        <dbReference type="ChEBI" id="CHEBI:37565"/>
        <dbReference type="ChEBI" id="CHEBI:58805"/>
        <dbReference type="EC" id="2.7.7.65"/>
    </reaction>
</comment>
<reference evidence="6 7" key="1">
    <citation type="submission" date="2020-08" db="EMBL/GenBank/DDBJ databases">
        <title>Emergence of ISAba1-mediated novel tet(X) in Acinetobacter variabilis from a chicken farm.</title>
        <authorList>
            <person name="Peng K."/>
            <person name="Li R."/>
        </authorList>
    </citation>
    <scope>NUCLEOTIDE SEQUENCE [LARGE SCALE GENOMIC DNA]</scope>
    <source>
        <strain evidence="6 7">XM9F202-2</strain>
    </source>
</reference>
<feature type="domain" description="GGDEF" evidence="5">
    <location>
        <begin position="256"/>
        <end position="389"/>
    </location>
</feature>
<dbReference type="FunFam" id="3.30.70.270:FF:000001">
    <property type="entry name" value="Diguanylate cyclase domain protein"/>
    <property type="match status" value="1"/>
</dbReference>
<dbReference type="SUPFAM" id="SSF55073">
    <property type="entry name" value="Nucleotide cyclase"/>
    <property type="match status" value="1"/>
</dbReference>
<dbReference type="EC" id="2.7.7.65" evidence="2"/>
<feature type="transmembrane region" description="Helical" evidence="4">
    <location>
        <begin position="190"/>
        <end position="215"/>
    </location>
</feature>
<feature type="transmembrane region" description="Helical" evidence="4">
    <location>
        <begin position="75"/>
        <end position="93"/>
    </location>
</feature>
<keyword evidence="4" id="KW-0812">Transmembrane</keyword>
<dbReference type="PANTHER" id="PTHR45138">
    <property type="entry name" value="REGULATORY COMPONENTS OF SENSORY TRANSDUCTION SYSTEM"/>
    <property type="match status" value="1"/>
</dbReference>
<evidence type="ECO:0000313" key="6">
    <source>
        <dbReference type="EMBL" id="QQN88211.1"/>
    </source>
</evidence>
<dbReference type="NCBIfam" id="TIGR00254">
    <property type="entry name" value="GGDEF"/>
    <property type="match status" value="1"/>
</dbReference>
<evidence type="ECO:0000313" key="7">
    <source>
        <dbReference type="Proteomes" id="UP000596079"/>
    </source>
</evidence>
<dbReference type="PANTHER" id="PTHR45138:SF9">
    <property type="entry name" value="DIGUANYLATE CYCLASE DGCM-RELATED"/>
    <property type="match status" value="1"/>
</dbReference>
<dbReference type="InterPro" id="IPR000160">
    <property type="entry name" value="GGDEF_dom"/>
</dbReference>
<dbReference type="CDD" id="cd01949">
    <property type="entry name" value="GGDEF"/>
    <property type="match status" value="1"/>
</dbReference>
<evidence type="ECO:0000256" key="1">
    <source>
        <dbReference type="ARBA" id="ARBA00001946"/>
    </source>
</evidence>
<dbReference type="PROSITE" id="PS50887">
    <property type="entry name" value="GGDEF"/>
    <property type="match status" value="1"/>
</dbReference>
<dbReference type="Proteomes" id="UP000596079">
    <property type="component" value="Chromosome"/>
</dbReference>
<gene>
    <name evidence="6" type="ORF">IAQ69_00495</name>
</gene>
<sequence>MKRMSAVLQKFQNHRLKKYLIEDEVVMNWGILKKCILMLALGCGIHISWLSWDLFVLSHPQYWQHVHIDVVRSEIHMNGLFLLALVLLIYPCYKFQGNALIERYFPYLAVGIFVVSLCRDAYIVGVISPVATIAYVCLMTVGLVLFHRRLVYSMLIPASLFLVTCAYLSFNQQLPYSPLFNIQDQFFHNSFWLLSMLYFILPILAVCMILFEILLSQWRYREQLINHLSQIDPLTNLFNRRSINQCLDQLNSTATFNYALVLLDLDHFKKINDYYGHHKGDETLVQVSAVLNQQLRESDVVGRFGGEEFILVLNNSSLEKAQQVAERCRSAIQQLQIFSDEGQLIPVTASFGIAISKPELRPQQLLSQADQALYQAKASGRNQVKSYLEPLKVQPA</sequence>
<proteinExistence type="predicted"/>
<evidence type="ECO:0000256" key="2">
    <source>
        <dbReference type="ARBA" id="ARBA00012528"/>
    </source>
</evidence>
<accession>A0A7T8APM9</accession>
<dbReference type="InterPro" id="IPR050469">
    <property type="entry name" value="Diguanylate_Cyclase"/>
</dbReference>
<dbReference type="RefSeq" id="WP_166137488.1">
    <property type="nucleotide sequence ID" value="NZ_CP060811.1"/>
</dbReference>
<feature type="transmembrane region" description="Helical" evidence="4">
    <location>
        <begin position="130"/>
        <end position="146"/>
    </location>
</feature>